<keyword evidence="1" id="KW-0472">Membrane</keyword>
<proteinExistence type="predicted"/>
<organism evidence="2">
    <name type="scientific">Cacopsylla melanoneura</name>
    <dbReference type="NCBI Taxonomy" id="428564"/>
    <lineage>
        <taxon>Eukaryota</taxon>
        <taxon>Metazoa</taxon>
        <taxon>Ecdysozoa</taxon>
        <taxon>Arthropoda</taxon>
        <taxon>Hexapoda</taxon>
        <taxon>Insecta</taxon>
        <taxon>Pterygota</taxon>
        <taxon>Neoptera</taxon>
        <taxon>Paraneoptera</taxon>
        <taxon>Hemiptera</taxon>
        <taxon>Sternorrhyncha</taxon>
        <taxon>Psylloidea</taxon>
        <taxon>Psyllidae</taxon>
        <taxon>Psyllinae</taxon>
        <taxon>Cacopsylla</taxon>
    </lineage>
</organism>
<feature type="transmembrane region" description="Helical" evidence="1">
    <location>
        <begin position="62"/>
        <end position="81"/>
    </location>
</feature>
<accession>A0A8D8REI7</accession>
<evidence type="ECO:0000256" key="1">
    <source>
        <dbReference type="SAM" id="Phobius"/>
    </source>
</evidence>
<keyword evidence="1" id="KW-0812">Transmembrane</keyword>
<protein>
    <submittedName>
        <fullName evidence="2">Uncharacterized protein</fullName>
    </submittedName>
</protein>
<dbReference type="EMBL" id="HBUF01159553">
    <property type="protein sequence ID" value="CAG6649734.1"/>
    <property type="molecule type" value="Transcribed_RNA"/>
</dbReference>
<evidence type="ECO:0000313" key="2">
    <source>
        <dbReference type="EMBL" id="CAG6649734.1"/>
    </source>
</evidence>
<dbReference type="AlphaFoldDB" id="A0A8D8REI7"/>
<keyword evidence="1" id="KW-1133">Transmembrane helix</keyword>
<sequence length="109" mass="12276">MYSQFPVVVTWKVTLIRVDSVTIPLSSCYVCLLVSHSSVMLSQFSVVVTWKVTGVQTCSSDLPGWFLLICLVCSISLLNFLKFFHKNVSRRALNSVLQRDKNLLEGYGL</sequence>
<feature type="transmembrane region" description="Helical" evidence="1">
    <location>
        <begin position="21"/>
        <end position="42"/>
    </location>
</feature>
<reference evidence="2" key="1">
    <citation type="submission" date="2021-05" db="EMBL/GenBank/DDBJ databases">
        <authorList>
            <person name="Alioto T."/>
            <person name="Alioto T."/>
            <person name="Gomez Garrido J."/>
        </authorList>
    </citation>
    <scope>NUCLEOTIDE SEQUENCE</scope>
</reference>
<name>A0A8D8REI7_9HEMI</name>